<gene>
    <name evidence="1" type="ORF">H9816_02025</name>
</gene>
<dbReference type="AlphaFoldDB" id="A0A9D2DCU7"/>
<organism evidence="1 2">
    <name type="scientific">Candidatus Tidjanibacter faecipullorum</name>
    <dbReference type="NCBI Taxonomy" id="2838766"/>
    <lineage>
        <taxon>Bacteria</taxon>
        <taxon>Pseudomonadati</taxon>
        <taxon>Bacteroidota</taxon>
        <taxon>Bacteroidia</taxon>
        <taxon>Bacteroidales</taxon>
        <taxon>Rikenellaceae</taxon>
        <taxon>Tidjanibacter</taxon>
    </lineage>
</organism>
<dbReference type="Proteomes" id="UP000824014">
    <property type="component" value="Unassembled WGS sequence"/>
</dbReference>
<accession>A0A9D2DCU7</accession>
<evidence type="ECO:0000313" key="1">
    <source>
        <dbReference type="EMBL" id="HIZ14681.1"/>
    </source>
</evidence>
<evidence type="ECO:0000313" key="2">
    <source>
        <dbReference type="Proteomes" id="UP000824014"/>
    </source>
</evidence>
<dbReference type="EMBL" id="DXCC01000005">
    <property type="protein sequence ID" value="HIZ14681.1"/>
    <property type="molecule type" value="Genomic_DNA"/>
</dbReference>
<reference evidence="1" key="1">
    <citation type="journal article" date="2021" name="PeerJ">
        <title>Extensive microbial diversity within the chicken gut microbiome revealed by metagenomics and culture.</title>
        <authorList>
            <person name="Gilroy R."/>
            <person name="Ravi A."/>
            <person name="Getino M."/>
            <person name="Pursley I."/>
            <person name="Horton D.L."/>
            <person name="Alikhan N.F."/>
            <person name="Baker D."/>
            <person name="Gharbi K."/>
            <person name="Hall N."/>
            <person name="Watson M."/>
            <person name="Adriaenssens E.M."/>
            <person name="Foster-Nyarko E."/>
            <person name="Jarju S."/>
            <person name="Secka A."/>
            <person name="Antonio M."/>
            <person name="Oren A."/>
            <person name="Chaudhuri R.R."/>
            <person name="La Ragione R."/>
            <person name="Hildebrand F."/>
            <person name="Pallen M.J."/>
        </authorList>
    </citation>
    <scope>NUCLEOTIDE SEQUENCE</scope>
    <source>
        <strain evidence="1">ChiHjej11B10-19426</strain>
    </source>
</reference>
<name>A0A9D2DCU7_9BACT</name>
<protein>
    <submittedName>
        <fullName evidence="1">Phosphoglycerate mutase family protein</fullName>
    </submittedName>
</protein>
<reference evidence="1" key="2">
    <citation type="submission" date="2021-04" db="EMBL/GenBank/DDBJ databases">
        <authorList>
            <person name="Gilroy R."/>
        </authorList>
    </citation>
    <scope>NUCLEOTIDE SEQUENCE</scope>
    <source>
        <strain evidence="1">ChiHjej11B10-19426</strain>
    </source>
</reference>
<comment type="caution">
    <text evidence="1">The sequence shown here is derived from an EMBL/GenBank/DDBJ whole genome shotgun (WGS) entry which is preliminary data.</text>
</comment>
<proteinExistence type="predicted"/>
<sequence length="205" mass="23256">MEPKINREPVAEAARRLAAENQRRARQVAETLRIAERWEEAGAEVHPVGSLPMGLLVKHLDLDFHIYSDEVRPAVGMAVMTQLAEDPAVERIAYGNLLRTEEACIEYHVWYRGEEGALWQIDMIHIVRGSRYDGVFELMASRIAAALTDETRDAILRLKYETPEACPIAGVEYYRAVLEGGVRTFAELEAWRARHPLTGITTWMP</sequence>